<dbReference type="Gene3D" id="3.30.420.10">
    <property type="entry name" value="Ribonuclease H-like superfamily/Ribonuclease H"/>
    <property type="match status" value="1"/>
</dbReference>
<accession>A0A7T8JZ78</accession>
<dbReference type="Proteomes" id="UP000595437">
    <property type="component" value="Chromosome 9"/>
</dbReference>
<protein>
    <submittedName>
        <fullName evidence="2">Uncharacterized protein</fullName>
    </submittedName>
</protein>
<dbReference type="InterPro" id="IPR036397">
    <property type="entry name" value="RNaseH_sf"/>
</dbReference>
<feature type="region of interest" description="Disordered" evidence="1">
    <location>
        <begin position="45"/>
        <end position="65"/>
    </location>
</feature>
<dbReference type="GO" id="GO:0003676">
    <property type="term" value="F:nucleic acid binding"/>
    <property type="evidence" value="ECO:0007669"/>
    <property type="project" value="InterPro"/>
</dbReference>
<name>A0A7T8JZ78_CALRO</name>
<evidence type="ECO:0000313" key="3">
    <source>
        <dbReference type="Proteomes" id="UP000595437"/>
    </source>
</evidence>
<dbReference type="PANTHER" id="PTHR46068:SF1">
    <property type="entry name" value="TRANSPOSASE IS30-LIKE HTH DOMAIN-CONTAINING PROTEIN"/>
    <property type="match status" value="1"/>
</dbReference>
<keyword evidence="3" id="KW-1185">Reference proteome</keyword>
<proteinExistence type="predicted"/>
<dbReference type="PANTHER" id="PTHR46068">
    <property type="entry name" value="PROTEIN CBG27172"/>
    <property type="match status" value="1"/>
</dbReference>
<evidence type="ECO:0000256" key="1">
    <source>
        <dbReference type="SAM" id="MobiDB-lite"/>
    </source>
</evidence>
<gene>
    <name evidence="2" type="ORF">FKW44_013656</name>
</gene>
<sequence length="291" mass="33321">DAKRKRVSDLLDTKIEVAKIMDIVKCSRSLVFKVAKMAKDGEGLERKAGKTGEEDQGGTHKSMNHLSNDFSVDPMTINRAVREDLGLASYTRTLRHLMTEDMKRERLTRCKKVLTWLNGNGSIVKIFSDKKIFTVDQVYNRRNDQWFGKQQKRYWGCTVQNIWCNNDGKKMPPFFFKAGEKIRKDTYYKVLRPISPTETMCGRKMVLHHTRRTCARNSALPTAEGHVALLLAGSEPVGLRRTNRTPHPNVDALNATIRTEWVNMLEEFLINSCKAFRPRVEPVIEAEGGHI</sequence>
<evidence type="ECO:0000313" key="2">
    <source>
        <dbReference type="EMBL" id="QQP39819.1"/>
    </source>
</evidence>
<feature type="non-terminal residue" evidence="2">
    <location>
        <position position="1"/>
    </location>
</feature>
<reference evidence="3" key="1">
    <citation type="submission" date="2021-01" db="EMBL/GenBank/DDBJ databases">
        <title>Caligus Genome Assembly.</title>
        <authorList>
            <person name="Gallardo-Escarate C."/>
        </authorList>
    </citation>
    <scope>NUCLEOTIDE SEQUENCE [LARGE SCALE GENOMIC DNA]</scope>
</reference>
<dbReference type="EMBL" id="CP045898">
    <property type="protein sequence ID" value="QQP39819.1"/>
    <property type="molecule type" value="Genomic_DNA"/>
</dbReference>
<organism evidence="2 3">
    <name type="scientific">Caligus rogercresseyi</name>
    <name type="common">Sea louse</name>
    <dbReference type="NCBI Taxonomy" id="217165"/>
    <lineage>
        <taxon>Eukaryota</taxon>
        <taxon>Metazoa</taxon>
        <taxon>Ecdysozoa</taxon>
        <taxon>Arthropoda</taxon>
        <taxon>Crustacea</taxon>
        <taxon>Multicrustacea</taxon>
        <taxon>Hexanauplia</taxon>
        <taxon>Copepoda</taxon>
        <taxon>Siphonostomatoida</taxon>
        <taxon>Caligidae</taxon>
        <taxon>Caligus</taxon>
    </lineage>
</organism>
<feature type="non-terminal residue" evidence="2">
    <location>
        <position position="291"/>
    </location>
</feature>
<dbReference type="AlphaFoldDB" id="A0A7T8JZ78"/>